<protein>
    <submittedName>
        <fullName evidence="6">ATP-binding cassette domain-containing protein</fullName>
    </submittedName>
</protein>
<dbReference type="InterPro" id="IPR050319">
    <property type="entry name" value="ABC_transp_ATP-bind"/>
</dbReference>
<keyword evidence="7" id="KW-1185">Reference proteome</keyword>
<evidence type="ECO:0000313" key="7">
    <source>
        <dbReference type="Proteomes" id="UP000717534"/>
    </source>
</evidence>
<evidence type="ECO:0000256" key="1">
    <source>
        <dbReference type="ARBA" id="ARBA00005417"/>
    </source>
</evidence>
<dbReference type="InterPro" id="IPR027417">
    <property type="entry name" value="P-loop_NTPase"/>
</dbReference>
<dbReference type="InterPro" id="IPR003593">
    <property type="entry name" value="AAA+_ATPase"/>
</dbReference>
<sequence>MLEAKSLIFRYQPATPLLEGINLTIHPGEIVGLPGASGCGKSTFGRLLAGYLSPQGGKVLYENSPLPNSGYCPVQMVFQHPEASMNPRWKIKKILTEGNQDYTAQLQQFGIHSSWLERYPHELSGGELQRIALTRVMTNNTRYLIADEITASLDPNTQALIWQNLIPWIKTNQIGLLAISHDENLLARISDRLVHTFATQ</sequence>
<dbReference type="GO" id="GO:0005524">
    <property type="term" value="F:ATP binding"/>
    <property type="evidence" value="ECO:0007669"/>
    <property type="project" value="UniProtKB-KW"/>
</dbReference>
<dbReference type="SUPFAM" id="SSF52540">
    <property type="entry name" value="P-loop containing nucleoside triphosphate hydrolases"/>
    <property type="match status" value="1"/>
</dbReference>
<comment type="similarity">
    <text evidence="1">Belongs to the ABC transporter superfamily.</text>
</comment>
<dbReference type="PANTHER" id="PTHR43776">
    <property type="entry name" value="TRANSPORT ATP-BINDING PROTEIN"/>
    <property type="match status" value="1"/>
</dbReference>
<organism evidence="6 7">
    <name type="scientific">Desulfotalea psychrophila</name>
    <dbReference type="NCBI Taxonomy" id="84980"/>
    <lineage>
        <taxon>Bacteria</taxon>
        <taxon>Pseudomonadati</taxon>
        <taxon>Thermodesulfobacteriota</taxon>
        <taxon>Desulfobulbia</taxon>
        <taxon>Desulfobulbales</taxon>
        <taxon>Desulfocapsaceae</taxon>
        <taxon>Desulfotalea</taxon>
    </lineage>
</organism>
<dbReference type="Proteomes" id="UP000717534">
    <property type="component" value="Unassembled WGS sequence"/>
</dbReference>
<gene>
    <name evidence="6" type="ORF">JYU06_02615</name>
</gene>
<name>A0ABS3AUG3_9BACT</name>
<dbReference type="Pfam" id="PF00005">
    <property type="entry name" value="ABC_tran"/>
    <property type="match status" value="1"/>
</dbReference>
<comment type="caution">
    <text evidence="6">The sequence shown here is derived from an EMBL/GenBank/DDBJ whole genome shotgun (WGS) entry which is preliminary data.</text>
</comment>
<evidence type="ECO:0000256" key="4">
    <source>
        <dbReference type="ARBA" id="ARBA00022840"/>
    </source>
</evidence>
<dbReference type="Gene3D" id="3.40.50.300">
    <property type="entry name" value="P-loop containing nucleotide triphosphate hydrolases"/>
    <property type="match status" value="1"/>
</dbReference>
<dbReference type="SMART" id="SM00382">
    <property type="entry name" value="AAA"/>
    <property type="match status" value="1"/>
</dbReference>
<evidence type="ECO:0000259" key="5">
    <source>
        <dbReference type="PROSITE" id="PS50893"/>
    </source>
</evidence>
<keyword evidence="4 6" id="KW-0067">ATP-binding</keyword>
<evidence type="ECO:0000256" key="2">
    <source>
        <dbReference type="ARBA" id="ARBA00022448"/>
    </source>
</evidence>
<keyword evidence="3" id="KW-0547">Nucleotide-binding</keyword>
<keyword evidence="2" id="KW-0813">Transport</keyword>
<dbReference type="PROSITE" id="PS50893">
    <property type="entry name" value="ABC_TRANSPORTER_2"/>
    <property type="match status" value="1"/>
</dbReference>
<proteinExistence type="inferred from homology"/>
<evidence type="ECO:0000256" key="3">
    <source>
        <dbReference type="ARBA" id="ARBA00022741"/>
    </source>
</evidence>
<dbReference type="InterPro" id="IPR003439">
    <property type="entry name" value="ABC_transporter-like_ATP-bd"/>
</dbReference>
<reference evidence="6 7" key="1">
    <citation type="submission" date="2021-02" db="EMBL/GenBank/DDBJ databases">
        <title>Activity-based single-cell genomes from oceanic crustal fluid captures similar information to metagenomic and metatranscriptomic surveys with orders of magnitude less sampling.</title>
        <authorList>
            <person name="D'Angelo T.S."/>
            <person name="Orcutt B.N."/>
        </authorList>
    </citation>
    <scope>NUCLEOTIDE SEQUENCE [LARGE SCALE GENOMIC DNA]</scope>
    <source>
        <strain evidence="6">AH-315-G02</strain>
    </source>
</reference>
<dbReference type="EMBL" id="JAFITO010000014">
    <property type="protein sequence ID" value="MBN4068403.1"/>
    <property type="molecule type" value="Genomic_DNA"/>
</dbReference>
<feature type="domain" description="ABC transporter" evidence="5">
    <location>
        <begin position="2"/>
        <end position="198"/>
    </location>
</feature>
<dbReference type="PANTHER" id="PTHR43776:SF7">
    <property type="entry name" value="D,D-DIPEPTIDE TRANSPORT ATP-BINDING PROTEIN DDPF-RELATED"/>
    <property type="match status" value="1"/>
</dbReference>
<evidence type="ECO:0000313" key="6">
    <source>
        <dbReference type="EMBL" id="MBN4068403.1"/>
    </source>
</evidence>
<accession>A0ABS3AUG3</accession>